<comment type="cofactor">
    <cofactor evidence="1 10">
        <name>pyridoxal 5'-phosphate</name>
        <dbReference type="ChEBI" id="CHEBI:597326"/>
    </cofactor>
</comment>
<dbReference type="GO" id="GO:0030170">
    <property type="term" value="F:pyridoxal phosphate binding"/>
    <property type="evidence" value="ECO:0007669"/>
    <property type="project" value="InterPro"/>
</dbReference>
<comment type="similarity">
    <text evidence="2">Belongs to the class-II pyridoxal-phosphate-dependent aminotransferase family. Histidinol-phosphate aminotransferase subfamily.</text>
</comment>
<dbReference type="InterPro" id="IPR015422">
    <property type="entry name" value="PyrdxlP-dep_Trfase_small"/>
</dbReference>
<dbReference type="EC" id="2.6.1.9" evidence="12"/>
<evidence type="ECO:0000313" key="12">
    <source>
        <dbReference type="EMBL" id="MBB5185388.1"/>
    </source>
</evidence>
<dbReference type="InterPro" id="IPR015421">
    <property type="entry name" value="PyrdxlP-dep_Trfase_major"/>
</dbReference>
<keyword evidence="6 12" id="KW-0808">Transferase</keyword>
<dbReference type="PANTHER" id="PTHR42885:SF2">
    <property type="entry name" value="HISTIDINOL-PHOSPHATE AMINOTRANSFERASE"/>
    <property type="match status" value="1"/>
</dbReference>
<keyword evidence="4 12" id="KW-0032">Aminotransferase</keyword>
<dbReference type="RefSeq" id="WP_183376300.1">
    <property type="nucleotide sequence ID" value="NZ_JACHHD010000014.1"/>
</dbReference>
<dbReference type="GO" id="GO:0004400">
    <property type="term" value="F:histidinol-phosphate transaminase activity"/>
    <property type="evidence" value="ECO:0007669"/>
    <property type="project" value="UniProtKB-EC"/>
</dbReference>
<evidence type="ECO:0000256" key="5">
    <source>
        <dbReference type="ARBA" id="ARBA00022605"/>
    </source>
</evidence>
<keyword evidence="8" id="KW-0368">Histidine biosynthesis</keyword>
<keyword evidence="7 10" id="KW-0663">Pyridoxal phosphate</keyword>
<evidence type="ECO:0000256" key="8">
    <source>
        <dbReference type="ARBA" id="ARBA00023102"/>
    </source>
</evidence>
<dbReference type="CDD" id="cd00609">
    <property type="entry name" value="AAT_like"/>
    <property type="match status" value="1"/>
</dbReference>
<dbReference type="EMBL" id="JACHHD010000014">
    <property type="protein sequence ID" value="MBB5185388.1"/>
    <property type="molecule type" value="Genomic_DNA"/>
</dbReference>
<protein>
    <submittedName>
        <fullName evidence="12">Histidinol-phosphate aminotransferase</fullName>
        <ecNumber evidence="12">2.6.1.9</ecNumber>
    </submittedName>
</protein>
<dbReference type="Gene3D" id="3.90.1150.10">
    <property type="entry name" value="Aspartate Aminotransferase, domain 1"/>
    <property type="match status" value="1"/>
</dbReference>
<dbReference type="Pfam" id="PF00155">
    <property type="entry name" value="Aminotran_1_2"/>
    <property type="match status" value="1"/>
</dbReference>
<evidence type="ECO:0000256" key="6">
    <source>
        <dbReference type="ARBA" id="ARBA00022679"/>
    </source>
</evidence>
<evidence type="ECO:0000256" key="4">
    <source>
        <dbReference type="ARBA" id="ARBA00022576"/>
    </source>
</evidence>
<gene>
    <name evidence="12" type="ORF">HNQ43_001442</name>
</gene>
<dbReference type="InterPro" id="IPR001917">
    <property type="entry name" value="Aminotrans_II_pyridoxalP_BS"/>
</dbReference>
<name>A0A7W8D3R1_9FIRM</name>
<evidence type="ECO:0000256" key="2">
    <source>
        <dbReference type="ARBA" id="ARBA00007970"/>
    </source>
</evidence>
<evidence type="ECO:0000256" key="9">
    <source>
        <dbReference type="ARBA" id="ARBA00029440"/>
    </source>
</evidence>
<comment type="pathway">
    <text evidence="9">Amino-acid biosynthesis.</text>
</comment>
<sequence length="338" mass="37974">MSQFVYETHSQSGILLNANENPWNLPDSIRQEIKDALDTIAFNRYPEDSYQELCEAYSQIVHIPASQILAGNGSDQHLGFLIGTFLGKGKNLLTLSLDFGMYDYYASSYDAGIIKYPVDPFSKMDVDDFIHFMQDQDPDMVLFSNPNNPTGNFLDLAEIQRICDAASCPVVVDEAYIEFAQGSALSLLDRCDHLYVTRTLSKAYGLAGVRIGFLLSSQANMDALRPLHVPYAVNSISAKIGAIVLKHADLFDEQIENIKKERDRFAMLSLQRCRIKPSQANFILIQTPAIQALTQAFKENGLTIREYKGKDYCRVTIGTPEENQIVKDVLISFDKEEQ</sequence>
<dbReference type="GO" id="GO:0000105">
    <property type="term" value="P:L-histidine biosynthetic process"/>
    <property type="evidence" value="ECO:0007669"/>
    <property type="project" value="UniProtKB-KW"/>
</dbReference>
<dbReference type="PROSITE" id="PS00599">
    <property type="entry name" value="AA_TRANSFER_CLASS_2"/>
    <property type="match status" value="1"/>
</dbReference>
<keyword evidence="5" id="KW-0028">Amino-acid biosynthesis</keyword>
<evidence type="ECO:0000259" key="11">
    <source>
        <dbReference type="Pfam" id="PF00155"/>
    </source>
</evidence>
<dbReference type="SUPFAM" id="SSF53383">
    <property type="entry name" value="PLP-dependent transferases"/>
    <property type="match status" value="1"/>
</dbReference>
<dbReference type="InterPro" id="IPR005861">
    <property type="entry name" value="HisP_aminotrans"/>
</dbReference>
<feature type="domain" description="Aminotransferase class I/classII large" evidence="11">
    <location>
        <begin position="14"/>
        <end position="326"/>
    </location>
</feature>
<dbReference type="Gene3D" id="3.40.640.10">
    <property type="entry name" value="Type I PLP-dependent aspartate aminotransferase-like (Major domain)"/>
    <property type="match status" value="1"/>
</dbReference>
<evidence type="ECO:0000256" key="1">
    <source>
        <dbReference type="ARBA" id="ARBA00001933"/>
    </source>
</evidence>
<reference evidence="12 13" key="1">
    <citation type="submission" date="2020-08" db="EMBL/GenBank/DDBJ databases">
        <title>Genomic Encyclopedia of Type Strains, Phase IV (KMG-IV): sequencing the most valuable type-strain genomes for metagenomic binning, comparative biology and taxonomic classification.</title>
        <authorList>
            <person name="Goeker M."/>
        </authorList>
    </citation>
    <scope>NUCLEOTIDE SEQUENCE [LARGE SCALE GENOMIC DNA]</scope>
    <source>
        <strain evidence="12 13">DSM 26963</strain>
    </source>
</reference>
<dbReference type="InterPro" id="IPR015424">
    <property type="entry name" value="PyrdxlP-dep_Trfase"/>
</dbReference>
<dbReference type="NCBIfam" id="TIGR01141">
    <property type="entry name" value="hisC"/>
    <property type="match status" value="1"/>
</dbReference>
<dbReference type="Proteomes" id="UP000521313">
    <property type="component" value="Unassembled WGS sequence"/>
</dbReference>
<comment type="subunit">
    <text evidence="3">Homodimer.</text>
</comment>
<proteinExistence type="inferred from homology"/>
<accession>A0A7W8D3R1</accession>
<dbReference type="AlphaFoldDB" id="A0A7W8D3R1"/>
<dbReference type="PANTHER" id="PTHR42885">
    <property type="entry name" value="HISTIDINOL-PHOSPHATE AMINOTRANSFERASE-RELATED"/>
    <property type="match status" value="1"/>
</dbReference>
<dbReference type="InterPro" id="IPR004839">
    <property type="entry name" value="Aminotransferase_I/II_large"/>
</dbReference>
<comment type="caution">
    <text evidence="12">The sequence shown here is derived from an EMBL/GenBank/DDBJ whole genome shotgun (WGS) entry which is preliminary data.</text>
</comment>
<evidence type="ECO:0000256" key="3">
    <source>
        <dbReference type="ARBA" id="ARBA00011738"/>
    </source>
</evidence>
<evidence type="ECO:0000256" key="7">
    <source>
        <dbReference type="ARBA" id="ARBA00022898"/>
    </source>
</evidence>
<organism evidence="12 13">
    <name type="scientific">Faecalicoccus acidiformans</name>
    <dbReference type="NCBI Taxonomy" id="915173"/>
    <lineage>
        <taxon>Bacteria</taxon>
        <taxon>Bacillati</taxon>
        <taxon>Bacillota</taxon>
        <taxon>Erysipelotrichia</taxon>
        <taxon>Erysipelotrichales</taxon>
        <taxon>Erysipelotrichaceae</taxon>
        <taxon>Faecalicoccus</taxon>
    </lineage>
</organism>
<evidence type="ECO:0000313" key="13">
    <source>
        <dbReference type="Proteomes" id="UP000521313"/>
    </source>
</evidence>
<evidence type="ECO:0000256" key="10">
    <source>
        <dbReference type="RuleBase" id="RU003693"/>
    </source>
</evidence>